<proteinExistence type="predicted"/>
<gene>
    <name evidence="7" type="ORF">C1SCF055_LOCUS41567</name>
</gene>
<dbReference type="Gene3D" id="6.10.140.2220">
    <property type="match status" value="1"/>
</dbReference>
<evidence type="ECO:0000313" key="7">
    <source>
        <dbReference type="EMBL" id="CAI4016875.1"/>
    </source>
</evidence>
<evidence type="ECO:0000256" key="1">
    <source>
        <dbReference type="ARBA" id="ARBA00022723"/>
    </source>
</evidence>
<dbReference type="PROSITE" id="PS50280">
    <property type="entry name" value="SET"/>
    <property type="match status" value="1"/>
</dbReference>
<dbReference type="GO" id="GO:0004386">
    <property type="term" value="F:helicase activity"/>
    <property type="evidence" value="ECO:0007669"/>
    <property type="project" value="UniProtKB-KW"/>
</dbReference>
<dbReference type="InterPro" id="IPR050869">
    <property type="entry name" value="H3K4_H4K5_MeTrfase"/>
</dbReference>
<evidence type="ECO:0000313" key="9">
    <source>
        <dbReference type="Proteomes" id="UP001152797"/>
    </source>
</evidence>
<accession>A0A9P1DWD7</accession>
<sequence>MCCGGMHRAWHQIVPWQHPMLMPMLPLPMLPRCSRCGQKAYCSPECQRKDWKVHKLTCKKAETPENRIGDLLRQGRLFSAQCELEQLQKPNPRLAAELEEKMKFGTLSEVVDDVLQLQPIEGFGLGYVAAKELLPGQPLLFDTAFSSAPMDGDKEFYCTIAEKAIRKGHGDRRVSARADAQADFYYDSILKLGTKDSHDRATLEETDMDPEMREQILVCSIAEANSMYCTEDPSLLALFAAGARFNHSCAPNATLESSKSTLLVRAGCAIPMGSEVTISYLPHQLLLEAGAKRRERLLNGRGFHCRCQRCESEQDQ</sequence>
<reference evidence="8 9" key="2">
    <citation type="submission" date="2024-05" db="EMBL/GenBank/DDBJ databases">
        <authorList>
            <person name="Chen Y."/>
            <person name="Shah S."/>
            <person name="Dougan E. K."/>
            <person name="Thang M."/>
            <person name="Chan C."/>
        </authorList>
    </citation>
    <scope>NUCLEOTIDE SEQUENCE [LARGE SCALE GENOMIC DNA]</scope>
</reference>
<evidence type="ECO:0000259" key="5">
    <source>
        <dbReference type="PROSITE" id="PS50280"/>
    </source>
</evidence>
<keyword evidence="8" id="KW-0547">Nucleotide-binding</keyword>
<dbReference type="Pfam" id="PF00856">
    <property type="entry name" value="SET"/>
    <property type="match status" value="1"/>
</dbReference>
<dbReference type="EMBL" id="CAMXCT030006607">
    <property type="protein sequence ID" value="CAL4804187.1"/>
    <property type="molecule type" value="Genomic_DNA"/>
</dbReference>
<dbReference type="EMBL" id="CAMXCT020006607">
    <property type="protein sequence ID" value="CAL1170250.1"/>
    <property type="molecule type" value="Genomic_DNA"/>
</dbReference>
<feature type="domain" description="MYND-type" evidence="6">
    <location>
        <begin position="1"/>
        <end position="58"/>
    </location>
</feature>
<keyword evidence="8" id="KW-0378">Hydrolase</keyword>
<feature type="domain" description="SET" evidence="5">
    <location>
        <begin position="113"/>
        <end position="281"/>
    </location>
</feature>
<dbReference type="CDD" id="cd20071">
    <property type="entry name" value="SET_SMYD"/>
    <property type="match status" value="1"/>
</dbReference>
<dbReference type="GO" id="GO:0008270">
    <property type="term" value="F:zinc ion binding"/>
    <property type="evidence" value="ECO:0007669"/>
    <property type="project" value="UniProtKB-KW"/>
</dbReference>
<protein>
    <submittedName>
        <fullName evidence="8">ATP-dependent RNA helicase ddx17</fullName>
    </submittedName>
</protein>
<dbReference type="Proteomes" id="UP001152797">
    <property type="component" value="Unassembled WGS sequence"/>
</dbReference>
<dbReference type="EMBL" id="CAMXCT010006607">
    <property type="protein sequence ID" value="CAI4016875.1"/>
    <property type="molecule type" value="Genomic_DNA"/>
</dbReference>
<dbReference type="SUPFAM" id="SSF144232">
    <property type="entry name" value="HIT/MYND zinc finger-like"/>
    <property type="match status" value="1"/>
</dbReference>
<keyword evidence="8" id="KW-0347">Helicase</keyword>
<keyword evidence="2 4" id="KW-0863">Zinc-finger</keyword>
<reference evidence="7" key="1">
    <citation type="submission" date="2022-10" db="EMBL/GenBank/DDBJ databases">
        <authorList>
            <person name="Chen Y."/>
            <person name="Dougan E. K."/>
            <person name="Chan C."/>
            <person name="Rhodes N."/>
            <person name="Thang M."/>
        </authorList>
    </citation>
    <scope>NUCLEOTIDE SEQUENCE</scope>
</reference>
<dbReference type="GO" id="GO:0005634">
    <property type="term" value="C:nucleus"/>
    <property type="evidence" value="ECO:0007669"/>
    <property type="project" value="TreeGrafter"/>
</dbReference>
<evidence type="ECO:0000313" key="8">
    <source>
        <dbReference type="EMBL" id="CAL4804187.1"/>
    </source>
</evidence>
<dbReference type="OrthoDB" id="341421at2759"/>
<dbReference type="PROSITE" id="PS50865">
    <property type="entry name" value="ZF_MYND_2"/>
    <property type="match status" value="1"/>
</dbReference>
<dbReference type="PANTHER" id="PTHR12197">
    <property type="entry name" value="HISTONE-LYSINE N-METHYLTRANSFERASE SMYD"/>
    <property type="match status" value="1"/>
</dbReference>
<keyword evidence="1" id="KW-0479">Metal-binding</keyword>
<dbReference type="InterPro" id="IPR046341">
    <property type="entry name" value="SET_dom_sf"/>
</dbReference>
<evidence type="ECO:0000256" key="3">
    <source>
        <dbReference type="ARBA" id="ARBA00022833"/>
    </source>
</evidence>
<comment type="caution">
    <text evidence="7">The sequence shown here is derived from an EMBL/GenBank/DDBJ whole genome shotgun (WGS) entry which is preliminary data.</text>
</comment>
<evidence type="ECO:0000256" key="2">
    <source>
        <dbReference type="ARBA" id="ARBA00022771"/>
    </source>
</evidence>
<dbReference type="InterPro" id="IPR001214">
    <property type="entry name" value="SET_dom"/>
</dbReference>
<dbReference type="PANTHER" id="PTHR12197:SF251">
    <property type="entry name" value="EG:BACR7C10.4 PROTEIN"/>
    <property type="match status" value="1"/>
</dbReference>
<keyword evidence="3" id="KW-0862">Zinc</keyword>
<evidence type="ECO:0000256" key="4">
    <source>
        <dbReference type="PROSITE-ProRule" id="PRU00134"/>
    </source>
</evidence>
<keyword evidence="9" id="KW-1185">Reference proteome</keyword>
<keyword evidence="8" id="KW-0067">ATP-binding</keyword>
<dbReference type="SUPFAM" id="SSF82199">
    <property type="entry name" value="SET domain"/>
    <property type="match status" value="1"/>
</dbReference>
<name>A0A9P1DWD7_9DINO</name>
<dbReference type="Pfam" id="PF01753">
    <property type="entry name" value="zf-MYND"/>
    <property type="match status" value="1"/>
</dbReference>
<organism evidence="7">
    <name type="scientific">Cladocopium goreaui</name>
    <dbReference type="NCBI Taxonomy" id="2562237"/>
    <lineage>
        <taxon>Eukaryota</taxon>
        <taxon>Sar</taxon>
        <taxon>Alveolata</taxon>
        <taxon>Dinophyceae</taxon>
        <taxon>Suessiales</taxon>
        <taxon>Symbiodiniaceae</taxon>
        <taxon>Cladocopium</taxon>
    </lineage>
</organism>
<dbReference type="AlphaFoldDB" id="A0A9P1DWD7"/>
<dbReference type="InterPro" id="IPR002893">
    <property type="entry name" value="Znf_MYND"/>
</dbReference>
<evidence type="ECO:0000259" key="6">
    <source>
        <dbReference type="PROSITE" id="PS50865"/>
    </source>
</evidence>
<dbReference type="Gene3D" id="2.170.270.10">
    <property type="entry name" value="SET domain"/>
    <property type="match status" value="1"/>
</dbReference>